<organism evidence="2 3">
    <name type="scientific">Bacillus thuringiensis subsp. jegathesan</name>
    <dbReference type="NCBI Taxonomy" id="56955"/>
    <lineage>
        <taxon>Bacteria</taxon>
        <taxon>Bacillati</taxon>
        <taxon>Bacillota</taxon>
        <taxon>Bacilli</taxon>
        <taxon>Bacillales</taxon>
        <taxon>Bacillaceae</taxon>
        <taxon>Bacillus</taxon>
        <taxon>Bacillus cereus group</taxon>
    </lineage>
</organism>
<keyword evidence="2" id="KW-0808">Transferase</keyword>
<dbReference type="EMBL" id="MOOS01000183">
    <property type="protein sequence ID" value="OUB60024.1"/>
    <property type="molecule type" value="Genomic_DNA"/>
</dbReference>
<dbReference type="Gene3D" id="3.90.550.10">
    <property type="entry name" value="Spore Coat Polysaccharide Biosynthesis Protein SpsA, Chain A"/>
    <property type="match status" value="1"/>
</dbReference>
<dbReference type="CDD" id="cd02511">
    <property type="entry name" value="Beta4Glucosyltransferase"/>
    <property type="match status" value="1"/>
</dbReference>
<dbReference type="PANTHER" id="PTHR43630:SF2">
    <property type="entry name" value="GLYCOSYLTRANSFERASE"/>
    <property type="match status" value="1"/>
</dbReference>
<dbReference type="SUPFAM" id="SSF53448">
    <property type="entry name" value="Nucleotide-diphospho-sugar transferases"/>
    <property type="match status" value="1"/>
</dbReference>
<dbReference type="RefSeq" id="WP_086404575.1">
    <property type="nucleotide sequence ID" value="NZ_MOOS01000183.1"/>
</dbReference>
<evidence type="ECO:0000259" key="1">
    <source>
        <dbReference type="Pfam" id="PF00535"/>
    </source>
</evidence>
<dbReference type="Pfam" id="PF00535">
    <property type="entry name" value="Glycos_transf_2"/>
    <property type="match status" value="1"/>
</dbReference>
<dbReference type="PANTHER" id="PTHR43630">
    <property type="entry name" value="POLY-BETA-1,6-N-ACETYL-D-GLUCOSAMINE SYNTHASE"/>
    <property type="match status" value="1"/>
</dbReference>
<dbReference type="GO" id="GO:0016740">
    <property type="term" value="F:transferase activity"/>
    <property type="evidence" value="ECO:0007669"/>
    <property type="project" value="UniProtKB-KW"/>
</dbReference>
<comment type="caution">
    <text evidence="2">The sequence shown here is derived from an EMBL/GenBank/DDBJ whole genome shotgun (WGS) entry which is preliminary data.</text>
</comment>
<gene>
    <name evidence="2" type="ORF">BK750_25475</name>
</gene>
<proteinExistence type="predicted"/>
<dbReference type="Proteomes" id="UP000194853">
    <property type="component" value="Unassembled WGS sequence"/>
</dbReference>
<evidence type="ECO:0000313" key="3">
    <source>
        <dbReference type="Proteomes" id="UP000194853"/>
    </source>
</evidence>
<dbReference type="AlphaFoldDB" id="A0A9X6M1Q7"/>
<dbReference type="InterPro" id="IPR029044">
    <property type="entry name" value="Nucleotide-diphossugar_trans"/>
</dbReference>
<dbReference type="Gene3D" id="1.25.40.10">
    <property type="entry name" value="Tetratricopeptide repeat domain"/>
    <property type="match status" value="2"/>
</dbReference>
<evidence type="ECO:0000313" key="2">
    <source>
        <dbReference type="EMBL" id="OUB60024.1"/>
    </source>
</evidence>
<name>A0A9X6M1Q7_BACTJ</name>
<accession>A0A9X6M1Q7</accession>
<dbReference type="InterPro" id="IPR001173">
    <property type="entry name" value="Glyco_trans_2-like"/>
</dbReference>
<sequence>MITISLCMIVKNEEKMLNQCLQSIKGIPDEIIIVDTGSTDKTKEIASTWTNLVLDFNWQNDFSTARNFSFQHASKEYILWLDADDILLPQEYEKLLTLKNNFDKKIDVVSMIYHTLLDKYNNVLTSTRRFRLIKNNNKFLWEGIVHEDIKTTDIYNCYFSDIVVTHKKEESSPNRNLQIYESAIKNGKKLSPQDLFHYARELQVNKRYKEAIEYHELFLSSQKELSTELLLFTYHNLACCYFQIDDFEKELDLTLHSFKHDIPQPVFCCRMGEHFIKQTKYKQAIFWYSLAIKGEHESSQNLIEHFIYKTWLPHKQLGFCYRILNQYELSYSHNKKVLEYLPDDIETIEALNALEKIILS</sequence>
<protein>
    <submittedName>
        <fullName evidence="2">Glycosyl transferase</fullName>
    </submittedName>
</protein>
<reference evidence="2 3" key="1">
    <citation type="submission" date="2016-10" db="EMBL/GenBank/DDBJ databases">
        <title>Comparative genomics of Bacillus thuringiensis reveals a path to pathogens against multiple invertebrate hosts.</title>
        <authorList>
            <person name="Zheng J."/>
            <person name="Gao Q."/>
            <person name="Liu H."/>
            <person name="Peng D."/>
            <person name="Ruan L."/>
            <person name="Sun M."/>
        </authorList>
    </citation>
    <scope>NUCLEOTIDE SEQUENCE [LARGE SCALE GENOMIC DNA]</scope>
    <source>
        <strain evidence="2">BGSC 4CF1</strain>
    </source>
</reference>
<feature type="domain" description="Glycosyltransferase 2-like" evidence="1">
    <location>
        <begin position="5"/>
        <end position="138"/>
    </location>
</feature>
<dbReference type="SUPFAM" id="SSF48452">
    <property type="entry name" value="TPR-like"/>
    <property type="match status" value="1"/>
</dbReference>
<dbReference type="InterPro" id="IPR011990">
    <property type="entry name" value="TPR-like_helical_dom_sf"/>
</dbReference>